<keyword evidence="11" id="KW-0472">Membrane</keyword>
<dbReference type="AlphaFoldDB" id="A0A4U0XDF5"/>
<keyword evidence="8" id="KW-0547">Nucleotide-binding</keyword>
<protein>
    <recommendedName>
        <fullName evidence="4">N-acetylgalactosaminide beta-1,3-galactosyltransferase</fullName>
        <ecNumber evidence="4">2.4.1.122</ecNumber>
    </recommendedName>
</protein>
<evidence type="ECO:0000256" key="9">
    <source>
        <dbReference type="ARBA" id="ARBA00022968"/>
    </source>
</evidence>
<dbReference type="EC" id="2.4.1.122" evidence="4"/>
<evidence type="ECO:0000256" key="3">
    <source>
        <dbReference type="ARBA" id="ARBA00006462"/>
    </source>
</evidence>
<comment type="similarity">
    <text evidence="3">Belongs to the glycosyltransferase 31 family. Beta3-Gal-T subfamily.</text>
</comment>
<comment type="caution">
    <text evidence="13">The sequence shown here is derived from an EMBL/GenBank/DDBJ whole genome shotgun (WGS) entry which is preliminary data.</text>
</comment>
<name>A0A4U0XDF5_9PEZI</name>
<keyword evidence="6" id="KW-0808">Transferase</keyword>
<dbReference type="PANTHER" id="PTHR23033:SF47">
    <property type="entry name" value="APPLE DOMAIN-CONTAINING PROTEIN-RELATED"/>
    <property type="match status" value="1"/>
</dbReference>
<evidence type="ECO:0000256" key="2">
    <source>
        <dbReference type="ARBA" id="ARBA00004922"/>
    </source>
</evidence>
<evidence type="ECO:0000256" key="1">
    <source>
        <dbReference type="ARBA" id="ARBA00004606"/>
    </source>
</evidence>
<dbReference type="Gene3D" id="3.90.550.50">
    <property type="match status" value="1"/>
</dbReference>
<dbReference type="OrthoDB" id="414175at2759"/>
<dbReference type="PANTHER" id="PTHR23033">
    <property type="entry name" value="BETA1,3-GALACTOSYLTRANSFERASE"/>
    <property type="match status" value="1"/>
</dbReference>
<keyword evidence="7" id="KW-0812">Transmembrane</keyword>
<comment type="subcellular location">
    <subcellularLocation>
        <location evidence="1">Membrane</location>
        <topology evidence="1">Single-pass type II membrane protein</topology>
    </subcellularLocation>
</comment>
<gene>
    <name evidence="13" type="ORF">B0A49_04467</name>
</gene>
<keyword evidence="9" id="KW-0735">Signal-anchor</keyword>
<keyword evidence="14" id="KW-1185">Reference proteome</keyword>
<feature type="domain" description="Fringe-like glycosyltransferase" evidence="12">
    <location>
        <begin position="178"/>
        <end position="246"/>
    </location>
</feature>
<evidence type="ECO:0000256" key="4">
    <source>
        <dbReference type="ARBA" id="ARBA00012557"/>
    </source>
</evidence>
<evidence type="ECO:0000256" key="11">
    <source>
        <dbReference type="ARBA" id="ARBA00023136"/>
    </source>
</evidence>
<sequence length="538" mass="61584">MTPTSRRLSPFSVRLALALGSLLFLRTLWTLSESRGEHPFLSGHTSTQEECLQVPGLEDVLVVFKTGATEALDKLPIHFHTTLRCVPHYVIYSDFEEEIAGHRVYDALDEVDEETKSANSDFKLYNRLRERGRHALSSAELVEWTFAENDASGNTDNPGWRLDKWKFLPLVDKALRHRPEAEWYIFMEADTYLVWPSLVEWLTHFDSSKSHYIGEQMQTGSVIFAYGGSGFIMSNPAMRMVSDDRKARLQEYDKYTQEGWAGDAVLGWALSNVGVGLSWSWPNLQGKRFSELDHASVSWSKRLWCYYAVSYHHVSAPEIESLHRFEKEWARNTRSLLRHSDVFEKFILPQIQREPERDDWSNLSEVSQKSVNSTEECRVMCEDQEDCMQFSYSLDNFDQLFQNITVSLMAFDRFRTNLSDPTREHPVTNVTFSSPYFVWKYTYSSLTAPLPQSRLRACSWEPLSSFSAGKSHSSSFSIVMTTTGRWRVNKVVRPSDRDGKDPLPEHLADAKLMISEASSTAGYAEIAGDADDVSSQTL</sequence>
<dbReference type="EMBL" id="NAJN01000426">
    <property type="protein sequence ID" value="TKA73538.1"/>
    <property type="molecule type" value="Genomic_DNA"/>
</dbReference>
<keyword evidence="10" id="KW-1133">Transmembrane helix</keyword>
<evidence type="ECO:0000313" key="13">
    <source>
        <dbReference type="EMBL" id="TKA73538.1"/>
    </source>
</evidence>
<evidence type="ECO:0000256" key="7">
    <source>
        <dbReference type="ARBA" id="ARBA00022692"/>
    </source>
</evidence>
<dbReference type="InterPro" id="IPR026050">
    <property type="entry name" value="C1GALT1/C1GALT1_chp1"/>
</dbReference>
<evidence type="ECO:0000259" key="12">
    <source>
        <dbReference type="Pfam" id="PF02434"/>
    </source>
</evidence>
<dbReference type="GO" id="GO:0000166">
    <property type="term" value="F:nucleotide binding"/>
    <property type="evidence" value="ECO:0007669"/>
    <property type="project" value="UniProtKB-KW"/>
</dbReference>
<accession>A0A4U0XDF5</accession>
<dbReference type="InterPro" id="IPR003378">
    <property type="entry name" value="Fringe-like_glycosylTrfase"/>
</dbReference>
<dbReference type="STRING" id="331657.A0A4U0XDF5"/>
<keyword evidence="5" id="KW-0328">Glycosyltransferase</keyword>
<dbReference type="Proteomes" id="UP000308768">
    <property type="component" value="Unassembled WGS sequence"/>
</dbReference>
<organism evidence="13 14">
    <name type="scientific">Cryomyces minteri</name>
    <dbReference type="NCBI Taxonomy" id="331657"/>
    <lineage>
        <taxon>Eukaryota</taxon>
        <taxon>Fungi</taxon>
        <taxon>Dikarya</taxon>
        <taxon>Ascomycota</taxon>
        <taxon>Pezizomycotina</taxon>
        <taxon>Dothideomycetes</taxon>
        <taxon>Dothideomycetes incertae sedis</taxon>
        <taxon>Cryomyces</taxon>
    </lineage>
</organism>
<evidence type="ECO:0000256" key="6">
    <source>
        <dbReference type="ARBA" id="ARBA00022679"/>
    </source>
</evidence>
<dbReference type="GO" id="GO:0016020">
    <property type="term" value="C:membrane"/>
    <property type="evidence" value="ECO:0007669"/>
    <property type="project" value="UniProtKB-SubCell"/>
</dbReference>
<reference evidence="13 14" key="1">
    <citation type="submission" date="2017-03" db="EMBL/GenBank/DDBJ databases">
        <title>Genomes of endolithic fungi from Antarctica.</title>
        <authorList>
            <person name="Coleine C."/>
            <person name="Masonjones S."/>
            <person name="Stajich J.E."/>
        </authorList>
    </citation>
    <scope>NUCLEOTIDE SEQUENCE [LARGE SCALE GENOMIC DNA]</scope>
    <source>
        <strain evidence="13 14">CCFEE 5187</strain>
    </source>
</reference>
<evidence type="ECO:0000256" key="10">
    <source>
        <dbReference type="ARBA" id="ARBA00022989"/>
    </source>
</evidence>
<proteinExistence type="inferred from homology"/>
<dbReference type="GO" id="GO:0016263">
    <property type="term" value="F:glycoprotein-N-acetylgalactosamine 3-beta-galactosyltransferase activity"/>
    <property type="evidence" value="ECO:0007669"/>
    <property type="project" value="UniProtKB-EC"/>
</dbReference>
<comment type="pathway">
    <text evidence="2">Protein modification; protein glycosylation.</text>
</comment>
<evidence type="ECO:0000313" key="14">
    <source>
        <dbReference type="Proteomes" id="UP000308768"/>
    </source>
</evidence>
<dbReference type="Pfam" id="PF02434">
    <property type="entry name" value="Fringe"/>
    <property type="match status" value="1"/>
</dbReference>
<evidence type="ECO:0000256" key="8">
    <source>
        <dbReference type="ARBA" id="ARBA00022741"/>
    </source>
</evidence>
<evidence type="ECO:0000256" key="5">
    <source>
        <dbReference type="ARBA" id="ARBA00022676"/>
    </source>
</evidence>